<accession>A0AAD2D8T9</accession>
<comment type="caution">
    <text evidence="1">The sequence shown here is derived from an EMBL/GenBank/DDBJ whole genome shotgun (WGS) entry which is preliminary data.</text>
</comment>
<reference evidence="1" key="1">
    <citation type="submission" date="2023-07" db="EMBL/GenBank/DDBJ databases">
        <authorList>
            <consortium name="AG Swart"/>
            <person name="Singh M."/>
            <person name="Singh A."/>
            <person name="Seah K."/>
            <person name="Emmerich C."/>
        </authorList>
    </citation>
    <scope>NUCLEOTIDE SEQUENCE</scope>
    <source>
        <strain evidence="1">DP1</strain>
    </source>
</reference>
<dbReference type="AlphaFoldDB" id="A0AAD2D8T9"/>
<proteinExistence type="predicted"/>
<organism evidence="1 2">
    <name type="scientific">Euplotes crassus</name>
    <dbReference type="NCBI Taxonomy" id="5936"/>
    <lineage>
        <taxon>Eukaryota</taxon>
        <taxon>Sar</taxon>
        <taxon>Alveolata</taxon>
        <taxon>Ciliophora</taxon>
        <taxon>Intramacronucleata</taxon>
        <taxon>Spirotrichea</taxon>
        <taxon>Hypotrichia</taxon>
        <taxon>Euplotida</taxon>
        <taxon>Euplotidae</taxon>
        <taxon>Moneuplotes</taxon>
    </lineage>
</organism>
<gene>
    <name evidence="1" type="ORF">ECRASSUSDP1_LOCUS26695</name>
</gene>
<evidence type="ECO:0000313" key="1">
    <source>
        <dbReference type="EMBL" id="CAI2385147.1"/>
    </source>
</evidence>
<protein>
    <submittedName>
        <fullName evidence="1">Uncharacterized protein</fullName>
    </submittedName>
</protein>
<evidence type="ECO:0000313" key="2">
    <source>
        <dbReference type="Proteomes" id="UP001295684"/>
    </source>
</evidence>
<keyword evidence="2" id="KW-1185">Reference proteome</keyword>
<dbReference type="Proteomes" id="UP001295684">
    <property type="component" value="Unassembled WGS sequence"/>
</dbReference>
<sequence>MIHSPILRYKAQSYMQLGKLNWERINLAEIIYYFRCCKRSCEGNDNSRILLRLD</sequence>
<dbReference type="EMBL" id="CAMPGE010027528">
    <property type="protein sequence ID" value="CAI2385147.1"/>
    <property type="molecule type" value="Genomic_DNA"/>
</dbReference>
<name>A0AAD2D8T9_EUPCR</name>